<feature type="compositionally biased region" description="Basic and acidic residues" evidence="1">
    <location>
        <begin position="557"/>
        <end position="592"/>
    </location>
</feature>
<protein>
    <recommendedName>
        <fullName evidence="2">DUF7514 domain-containing protein</fullName>
    </recommendedName>
</protein>
<feature type="compositionally biased region" description="Low complexity" evidence="1">
    <location>
        <begin position="542"/>
        <end position="554"/>
    </location>
</feature>
<name>A0A084QJF3_STAC4</name>
<feature type="compositionally biased region" description="Polar residues" evidence="1">
    <location>
        <begin position="85"/>
        <end position="100"/>
    </location>
</feature>
<evidence type="ECO:0000259" key="2">
    <source>
        <dbReference type="Pfam" id="PF24355"/>
    </source>
</evidence>
<feature type="compositionally biased region" description="Low complexity" evidence="1">
    <location>
        <begin position="15"/>
        <end position="27"/>
    </location>
</feature>
<dbReference type="InParanoid" id="A0A084QJF3"/>
<dbReference type="OrthoDB" id="5413703at2759"/>
<feature type="compositionally biased region" description="Basic and acidic residues" evidence="1">
    <location>
        <begin position="62"/>
        <end position="79"/>
    </location>
</feature>
<evidence type="ECO:0000256" key="1">
    <source>
        <dbReference type="SAM" id="MobiDB-lite"/>
    </source>
</evidence>
<feature type="compositionally biased region" description="Basic and acidic residues" evidence="1">
    <location>
        <begin position="463"/>
        <end position="485"/>
    </location>
</feature>
<dbReference type="OMA" id="PEIVQWH"/>
<evidence type="ECO:0000313" key="3">
    <source>
        <dbReference type="EMBL" id="KFA64088.1"/>
    </source>
</evidence>
<feature type="domain" description="DUF7514" evidence="2">
    <location>
        <begin position="233"/>
        <end position="398"/>
    </location>
</feature>
<proteinExistence type="predicted"/>
<dbReference type="AlphaFoldDB" id="A0A084QJF3"/>
<sequence>MVLRDNVLSMPEIPPDTTTMGSPTGTSSALLGRQLEVLLNDMDTQQKARIFQDFIIKTYHERTNSSSRDGDSETARDEGDCLTPGTDTSYSPKSHSTRPYQASVEDEDTRQDLVERGGVGEGNSRPVLPLSPENAAADQDPQGRSMSSSATSFPSAPAFHVSSMRRDSNSWSTGSLTPPLSASSEMKAKASVHFSKRRPIILHHRSDQTAPKCAMPEEDEGSATMSAVDLRWGRLFDDHGEPTGRLGQVLRGIAKFLKIADFAPTNSLVIPLDKLARFYSKYGVASDHVVLQYLGQSMTKKEWKCFQGLYQDLDCEFHLVQDSPGATPRVPGLTAKGFERWMTVMIRASPDREAKRLSDVMAELPIDAEGSPYDSKPERLPKQLSRSLFPAQRHDKSWFLVADSLEECRRGLGIREPFSSGSKPAVEHTASQHVSTPLARGSDPRNSYFDPRDDSVSASRTSSRGDREHRRKSYDRGQVHLEPGSRRVSSSSVDRYEGAMKEPRPSSTDYLSRSPSSSRPKGSETPAKGKRDSLRLNTSGYAANSSSARSPSSSFHQESKGDRRSREDEYRFLQGRDPRASLEAKPRTSGEIHRKRGSLDSASPSMDGFGGVPYEEYARNTSKSSRTKGYV</sequence>
<dbReference type="EMBL" id="KL660702">
    <property type="protein sequence ID" value="KFA64088.1"/>
    <property type="molecule type" value="Genomic_DNA"/>
</dbReference>
<dbReference type="Proteomes" id="UP000028524">
    <property type="component" value="Unassembled WGS sequence"/>
</dbReference>
<feature type="region of interest" description="Disordered" evidence="1">
    <location>
        <begin position="415"/>
        <end position="631"/>
    </location>
</feature>
<organism evidence="3 4">
    <name type="scientific">Stachybotrys chlorohalonatus (strain IBT 40285)</name>
    <dbReference type="NCBI Taxonomy" id="1283841"/>
    <lineage>
        <taxon>Eukaryota</taxon>
        <taxon>Fungi</taxon>
        <taxon>Dikarya</taxon>
        <taxon>Ascomycota</taxon>
        <taxon>Pezizomycotina</taxon>
        <taxon>Sordariomycetes</taxon>
        <taxon>Hypocreomycetidae</taxon>
        <taxon>Hypocreales</taxon>
        <taxon>Stachybotryaceae</taxon>
        <taxon>Stachybotrys</taxon>
    </lineage>
</organism>
<dbReference type="STRING" id="1283841.A0A084QJF3"/>
<dbReference type="PANTHER" id="PTHR39611">
    <property type="entry name" value="HYDROXYPROLINE-RICH GLYCOPROTEIN DZ-HRGP-RELATED"/>
    <property type="match status" value="1"/>
</dbReference>
<gene>
    <name evidence="3" type="ORF">S40285_07492</name>
</gene>
<feature type="compositionally biased region" description="Polar residues" evidence="1">
    <location>
        <begin position="169"/>
        <end position="184"/>
    </location>
</feature>
<dbReference type="InterPro" id="IPR055936">
    <property type="entry name" value="DUF7514"/>
</dbReference>
<reference evidence="3 4" key="1">
    <citation type="journal article" date="2014" name="BMC Genomics">
        <title>Comparative genome sequencing reveals chemotype-specific gene clusters in the toxigenic black mold Stachybotrys.</title>
        <authorList>
            <person name="Semeiks J."/>
            <person name="Borek D."/>
            <person name="Otwinowski Z."/>
            <person name="Grishin N.V."/>
        </authorList>
    </citation>
    <scope>NUCLEOTIDE SEQUENCE [LARGE SCALE GENOMIC DNA]</scope>
    <source>
        <strain evidence="3 4">IBT 40285</strain>
    </source>
</reference>
<keyword evidence="4" id="KW-1185">Reference proteome</keyword>
<feature type="region of interest" description="Disordered" evidence="1">
    <location>
        <begin position="62"/>
        <end position="184"/>
    </location>
</feature>
<dbReference type="HOGENOM" id="CLU_433585_0_0_1"/>
<feature type="region of interest" description="Disordered" evidence="1">
    <location>
        <begin position="1"/>
        <end position="27"/>
    </location>
</feature>
<feature type="compositionally biased region" description="Basic and acidic residues" evidence="1">
    <location>
        <begin position="494"/>
        <end position="504"/>
    </location>
</feature>
<feature type="compositionally biased region" description="Low complexity" evidence="1">
    <location>
        <begin position="145"/>
        <end position="159"/>
    </location>
</feature>
<dbReference type="PANTHER" id="PTHR39611:SF1">
    <property type="entry name" value="HYDROXYPROLINE-RICH GLYCOPROTEIN DZ-HRGP"/>
    <property type="match status" value="1"/>
</dbReference>
<evidence type="ECO:0000313" key="4">
    <source>
        <dbReference type="Proteomes" id="UP000028524"/>
    </source>
</evidence>
<feature type="compositionally biased region" description="Low complexity" evidence="1">
    <location>
        <begin position="505"/>
        <end position="520"/>
    </location>
</feature>
<dbReference type="Pfam" id="PF24355">
    <property type="entry name" value="DUF7514"/>
    <property type="match status" value="1"/>
</dbReference>
<accession>A0A084QJF3</accession>